<protein>
    <recommendedName>
        <fullName evidence="6">RRM domain-containing protein</fullName>
    </recommendedName>
</protein>
<feature type="compositionally biased region" description="Basic and acidic residues" evidence="5">
    <location>
        <begin position="15"/>
        <end position="25"/>
    </location>
</feature>
<feature type="compositionally biased region" description="Basic and acidic residues" evidence="5">
    <location>
        <begin position="137"/>
        <end position="224"/>
    </location>
</feature>
<feature type="domain" description="RRM" evidence="6">
    <location>
        <begin position="266"/>
        <end position="346"/>
    </location>
</feature>
<dbReference type="InterPro" id="IPR029123">
    <property type="entry name" value="RBM39_linker"/>
</dbReference>
<dbReference type="CDD" id="cd12285">
    <property type="entry name" value="RRM3_RBM39_like"/>
    <property type="match status" value="1"/>
</dbReference>
<dbReference type="InterPro" id="IPR000504">
    <property type="entry name" value="RRM_dom"/>
</dbReference>
<keyword evidence="2" id="KW-0677">Repeat</keyword>
<evidence type="ECO:0000256" key="2">
    <source>
        <dbReference type="ARBA" id="ARBA00022737"/>
    </source>
</evidence>
<evidence type="ECO:0000259" key="6">
    <source>
        <dbReference type="PROSITE" id="PS50102"/>
    </source>
</evidence>
<dbReference type="SUPFAM" id="SSF54928">
    <property type="entry name" value="RNA-binding domain, RBD"/>
    <property type="match status" value="2"/>
</dbReference>
<comment type="caution">
    <text evidence="7">The sequence shown here is derived from an EMBL/GenBank/DDBJ whole genome shotgun (WGS) entry which is preliminary data.</text>
</comment>
<keyword evidence="1" id="KW-0597">Phosphoprotein</keyword>
<dbReference type="SMART" id="SM00361">
    <property type="entry name" value="RRM_1"/>
    <property type="match status" value="2"/>
</dbReference>
<dbReference type="Gene3D" id="3.30.70.330">
    <property type="match status" value="3"/>
</dbReference>
<feature type="compositionally biased region" description="Basic and acidic residues" evidence="5">
    <location>
        <begin position="102"/>
        <end position="130"/>
    </location>
</feature>
<dbReference type="GO" id="GO:0003723">
    <property type="term" value="F:RNA binding"/>
    <property type="evidence" value="ECO:0007669"/>
    <property type="project" value="UniProtKB-UniRule"/>
</dbReference>
<gene>
    <name evidence="7" type="ORF">BCR39DRAFT_511177</name>
</gene>
<accession>A0A1Y2BLI5</accession>
<dbReference type="EMBL" id="MCFC01000001">
    <property type="protein sequence ID" value="ORY35622.1"/>
    <property type="molecule type" value="Genomic_DNA"/>
</dbReference>
<evidence type="ECO:0000256" key="5">
    <source>
        <dbReference type="SAM" id="MobiDB-lite"/>
    </source>
</evidence>
<dbReference type="OrthoDB" id="5411533at2759"/>
<proteinExistence type="predicted"/>
<keyword evidence="3 4" id="KW-0694">RNA-binding</keyword>
<dbReference type="InParanoid" id="A0A1Y2BLI5"/>
<dbReference type="PROSITE" id="PS50102">
    <property type="entry name" value="RRM"/>
    <property type="match status" value="3"/>
</dbReference>
<dbReference type="Pfam" id="PF00076">
    <property type="entry name" value="RRM_1"/>
    <property type="match status" value="3"/>
</dbReference>
<dbReference type="PANTHER" id="PTHR48036">
    <property type="entry name" value="SPLICING FACTOR (PAD-1), PUTATIVE (AFU_ORTHOLOGUE AFUA_1G15810)-RELATED"/>
    <property type="match status" value="1"/>
</dbReference>
<dbReference type="InterPro" id="IPR012677">
    <property type="entry name" value="Nucleotide-bd_a/b_plait_sf"/>
</dbReference>
<dbReference type="Pfam" id="PF15519">
    <property type="entry name" value="RBM39linker"/>
    <property type="match status" value="1"/>
</dbReference>
<dbReference type="STRING" id="71784.A0A1Y2BLI5"/>
<evidence type="ECO:0000256" key="4">
    <source>
        <dbReference type="PROSITE-ProRule" id="PRU00176"/>
    </source>
</evidence>
<evidence type="ECO:0000313" key="8">
    <source>
        <dbReference type="Proteomes" id="UP000193986"/>
    </source>
</evidence>
<dbReference type="SMART" id="SM00360">
    <property type="entry name" value="RRM"/>
    <property type="match status" value="3"/>
</dbReference>
<reference evidence="7 8" key="1">
    <citation type="submission" date="2016-07" db="EMBL/GenBank/DDBJ databases">
        <title>Pervasive Adenine N6-methylation of Active Genes in Fungi.</title>
        <authorList>
            <consortium name="DOE Joint Genome Institute"/>
            <person name="Mondo S.J."/>
            <person name="Dannebaum R.O."/>
            <person name="Kuo R.C."/>
            <person name="Labutti K."/>
            <person name="Haridas S."/>
            <person name="Kuo A."/>
            <person name="Salamov A."/>
            <person name="Ahrendt S.R."/>
            <person name="Lipzen A."/>
            <person name="Sullivan W."/>
            <person name="Andreopoulos W.B."/>
            <person name="Clum A."/>
            <person name="Lindquist E."/>
            <person name="Daum C."/>
            <person name="Ramamoorthy G.K."/>
            <person name="Gryganskyi A."/>
            <person name="Culley D."/>
            <person name="Magnuson J.K."/>
            <person name="James T.Y."/>
            <person name="O'Malley M.A."/>
            <person name="Stajich J.E."/>
            <person name="Spatafora J.W."/>
            <person name="Visel A."/>
            <person name="Grigoriev I.V."/>
        </authorList>
    </citation>
    <scope>NUCLEOTIDE SEQUENCE [LARGE SCALE GENOMIC DNA]</scope>
    <source>
        <strain evidence="7 8">68-887.2</strain>
    </source>
</reference>
<sequence>MSDTPPPDTSQPLNGRDRTPELTSKRERRHREDEEDDRDRSGRSHRHEQDEDPERRRRHRYREDETEEERHERHERRRQREREGRPEETEEEREERRRRRKERELRDREYEERRVRGEYDDRRGSSERDRSHHRRDRSRDSRRDSHQRDRSRESHRSHRSRDIVEKIPAIKEMTREEKEAERERRDREMQEEKREAAKQRGARYEEMNRERERERRERYNSHDSPRRRRPSPSYNSPDRPPPPPREPPPPADPVTQFLNEVDSEARTIFVSQIAARLTSSDLGLFFEDKLGRGSVRDARVVTERQSRRSKGIGYVELDTVELVNQALALNGTVVMGIPIVITLTESERNREGQLAAMMNGTFVPSTGGRQNTNYQINYPPLSTGLAIPHDVDVDAHKHASVPYHRLFVLGLAINLSADDIRQVFEAFGEIEFVDLHRDFAGTSKGTAYVQFKELKSAQMALDAMNNFELAGRPIRVITVQVRQERAPVYVSDQIEDTGYGPRMDATQRQQLMFKLARTEPTTNTALSAHRPSLPSKSAPIDPTVFIVVANMFNSEDETERNWDLDLAEDVRGEVESKYGLVKRIKVDKMSSSGEVYIEFNNIGDARGAIKGLNGRFFGGRQLQASFISEALFKAHM</sequence>
<dbReference type="GO" id="GO:0006397">
    <property type="term" value="P:mRNA processing"/>
    <property type="evidence" value="ECO:0007669"/>
    <property type="project" value="InterPro"/>
</dbReference>
<evidence type="ECO:0000256" key="3">
    <source>
        <dbReference type="ARBA" id="ARBA00022884"/>
    </source>
</evidence>
<dbReference type="AlphaFoldDB" id="A0A1Y2BLI5"/>
<feature type="compositionally biased region" description="Basic and acidic residues" evidence="5">
    <location>
        <begin position="68"/>
        <end position="87"/>
    </location>
</feature>
<dbReference type="FunCoup" id="A0A1Y2BLI5">
    <property type="interactions" value="749"/>
</dbReference>
<keyword evidence="8" id="KW-1185">Reference proteome</keyword>
<feature type="region of interest" description="Disordered" evidence="5">
    <location>
        <begin position="1"/>
        <end position="256"/>
    </location>
</feature>
<evidence type="ECO:0000256" key="1">
    <source>
        <dbReference type="ARBA" id="ARBA00022553"/>
    </source>
</evidence>
<feature type="domain" description="RRM" evidence="6">
    <location>
        <begin position="544"/>
        <end position="629"/>
    </location>
</feature>
<dbReference type="InterPro" id="IPR003954">
    <property type="entry name" value="RRM_euk-type"/>
</dbReference>
<dbReference type="InterPro" id="IPR035979">
    <property type="entry name" value="RBD_domain_sf"/>
</dbReference>
<dbReference type="GO" id="GO:0005634">
    <property type="term" value="C:nucleus"/>
    <property type="evidence" value="ECO:0007669"/>
    <property type="project" value="InterPro"/>
</dbReference>
<organism evidence="7 8">
    <name type="scientific">Naematelia encephala</name>
    <dbReference type="NCBI Taxonomy" id="71784"/>
    <lineage>
        <taxon>Eukaryota</taxon>
        <taxon>Fungi</taxon>
        <taxon>Dikarya</taxon>
        <taxon>Basidiomycota</taxon>
        <taxon>Agaricomycotina</taxon>
        <taxon>Tremellomycetes</taxon>
        <taxon>Tremellales</taxon>
        <taxon>Naemateliaceae</taxon>
        <taxon>Naematelia</taxon>
    </lineage>
</organism>
<name>A0A1Y2BLI5_9TREE</name>
<dbReference type="InterPro" id="IPR006509">
    <property type="entry name" value="RBM39_SF"/>
</dbReference>
<evidence type="ECO:0000313" key="7">
    <source>
        <dbReference type="EMBL" id="ORY35622.1"/>
    </source>
</evidence>
<dbReference type="Proteomes" id="UP000193986">
    <property type="component" value="Unassembled WGS sequence"/>
</dbReference>
<feature type="domain" description="RRM" evidence="6">
    <location>
        <begin position="404"/>
        <end position="481"/>
    </location>
</feature>
<feature type="compositionally biased region" description="Pro residues" evidence="5">
    <location>
        <begin position="238"/>
        <end position="252"/>
    </location>
</feature>
<feature type="compositionally biased region" description="Basic and acidic residues" evidence="5">
    <location>
        <begin position="38"/>
        <end position="55"/>
    </location>
</feature>